<dbReference type="InterPro" id="IPR011761">
    <property type="entry name" value="ATP-grasp"/>
</dbReference>
<accession>A0A5C6AJK9</accession>
<evidence type="ECO:0000259" key="2">
    <source>
        <dbReference type="PROSITE" id="PS50975"/>
    </source>
</evidence>
<dbReference type="EMBL" id="SJPR01000001">
    <property type="protein sequence ID" value="TWT99839.1"/>
    <property type="molecule type" value="Genomic_DNA"/>
</dbReference>
<dbReference type="AlphaFoldDB" id="A0A5C6AJK9"/>
<dbReference type="InterPro" id="IPR003806">
    <property type="entry name" value="ATP-grasp_PylC-type"/>
</dbReference>
<evidence type="ECO:0000313" key="4">
    <source>
        <dbReference type="Proteomes" id="UP000317421"/>
    </source>
</evidence>
<dbReference type="SUPFAM" id="SSF56059">
    <property type="entry name" value="Glutathione synthetase ATP-binding domain-like"/>
    <property type="match status" value="1"/>
</dbReference>
<name>A0A5C6AJK9_9BACT</name>
<evidence type="ECO:0000313" key="3">
    <source>
        <dbReference type="EMBL" id="TWT99839.1"/>
    </source>
</evidence>
<sequence>MRTSDDTRFPLPQGGGEPALLRPVVRDQPTTRLAIVGASVRAAAQSALRAGFEVVGADLFADSDLDGVCPVTKIDRYPDGLSDWLAAQDVDAWMYTGALENYPDLVEKMTTIAPLWGVHGETLRRCRDPLVLQDVFAAEGIAFPETLPRNTPPTDDTLWLAKTYRHSAGAGVWRYGEQPTGADVYAQRFAEGTPESVLFTVSSAGVTLLGKSEQQLRSGFGYAGSIVSTEHQGVDAERFAALGRVLSERLALRGLVGVDYVAQGQRFCVIEINPRYTASVEVLERATGVSAVAAHAGCFARACQSKPSGERVPVVGKRVLYAPRRIDIDQELAMKLLDLSKAGRVADVPRVGATIGAGEPFCTILEDAASLSEVRAKLDLSMESLLSLGAAPG</sequence>
<keyword evidence="1" id="KW-0067">ATP-binding</keyword>
<dbReference type="Pfam" id="PF02655">
    <property type="entry name" value="ATP-grasp_3"/>
    <property type="match status" value="1"/>
</dbReference>
<dbReference type="GO" id="GO:0005524">
    <property type="term" value="F:ATP binding"/>
    <property type="evidence" value="ECO:0007669"/>
    <property type="project" value="UniProtKB-UniRule"/>
</dbReference>
<organism evidence="3 4">
    <name type="scientific">Botrimarina colliarenosi</name>
    <dbReference type="NCBI Taxonomy" id="2528001"/>
    <lineage>
        <taxon>Bacteria</taxon>
        <taxon>Pseudomonadati</taxon>
        <taxon>Planctomycetota</taxon>
        <taxon>Planctomycetia</taxon>
        <taxon>Pirellulales</taxon>
        <taxon>Lacipirellulaceae</taxon>
        <taxon>Botrimarina</taxon>
    </lineage>
</organism>
<reference evidence="3 4" key="1">
    <citation type="submission" date="2019-02" db="EMBL/GenBank/DDBJ databases">
        <title>Deep-cultivation of Planctomycetes and their phenomic and genomic characterization uncovers novel biology.</title>
        <authorList>
            <person name="Wiegand S."/>
            <person name="Jogler M."/>
            <person name="Boedeker C."/>
            <person name="Pinto D."/>
            <person name="Vollmers J."/>
            <person name="Rivas-Marin E."/>
            <person name="Kohn T."/>
            <person name="Peeters S.H."/>
            <person name="Heuer A."/>
            <person name="Rast P."/>
            <person name="Oberbeckmann S."/>
            <person name="Bunk B."/>
            <person name="Jeske O."/>
            <person name="Meyerdierks A."/>
            <person name="Storesund J.E."/>
            <person name="Kallscheuer N."/>
            <person name="Luecker S."/>
            <person name="Lage O.M."/>
            <person name="Pohl T."/>
            <person name="Merkel B.J."/>
            <person name="Hornburger P."/>
            <person name="Mueller R.-W."/>
            <person name="Bruemmer F."/>
            <person name="Labrenz M."/>
            <person name="Spormann A.M."/>
            <person name="Op Den Camp H."/>
            <person name="Overmann J."/>
            <person name="Amann R."/>
            <person name="Jetten M.S.M."/>
            <person name="Mascher T."/>
            <person name="Medema M.H."/>
            <person name="Devos D.P."/>
            <person name="Kaster A.-K."/>
            <person name="Ovreas L."/>
            <person name="Rohde M."/>
            <person name="Galperin M.Y."/>
            <person name="Jogler C."/>
        </authorList>
    </citation>
    <scope>NUCLEOTIDE SEQUENCE [LARGE SCALE GENOMIC DNA]</scope>
    <source>
        <strain evidence="3 4">Pla108</strain>
    </source>
</reference>
<proteinExistence type="predicted"/>
<keyword evidence="4" id="KW-1185">Reference proteome</keyword>
<protein>
    <submittedName>
        <fullName evidence="3">ATP-grasp domain protein</fullName>
    </submittedName>
</protein>
<keyword evidence="1" id="KW-0547">Nucleotide-binding</keyword>
<dbReference type="GO" id="GO:0046872">
    <property type="term" value="F:metal ion binding"/>
    <property type="evidence" value="ECO:0007669"/>
    <property type="project" value="InterPro"/>
</dbReference>
<feature type="domain" description="ATP-grasp" evidence="2">
    <location>
        <begin position="250"/>
        <end position="300"/>
    </location>
</feature>
<comment type="caution">
    <text evidence="3">The sequence shown here is derived from an EMBL/GenBank/DDBJ whole genome shotgun (WGS) entry which is preliminary data.</text>
</comment>
<evidence type="ECO:0000256" key="1">
    <source>
        <dbReference type="PROSITE-ProRule" id="PRU00409"/>
    </source>
</evidence>
<dbReference type="PROSITE" id="PS50975">
    <property type="entry name" value="ATP_GRASP"/>
    <property type="match status" value="1"/>
</dbReference>
<dbReference type="Proteomes" id="UP000317421">
    <property type="component" value="Unassembled WGS sequence"/>
</dbReference>
<gene>
    <name evidence="3" type="ORF">Pla108_07820</name>
</gene>
<dbReference type="Gene3D" id="3.30.470.20">
    <property type="entry name" value="ATP-grasp fold, B domain"/>
    <property type="match status" value="1"/>
</dbReference>